<dbReference type="Gene3D" id="3.40.640.10">
    <property type="entry name" value="Type I PLP-dependent aspartate aminotransferase-like (Major domain)"/>
    <property type="match status" value="1"/>
</dbReference>
<feature type="region of interest" description="Disordered" evidence="6">
    <location>
        <begin position="292"/>
        <end position="311"/>
    </location>
</feature>
<dbReference type="PANTHER" id="PTHR43277">
    <property type="entry name" value="ARGININE DECARBOXYLASE"/>
    <property type="match status" value="1"/>
</dbReference>
<dbReference type="PANTHER" id="PTHR43277:SF4">
    <property type="entry name" value="ARGININE DECARBOXYLASE"/>
    <property type="match status" value="1"/>
</dbReference>
<keyword evidence="4" id="KW-0663">Pyridoxal phosphate</keyword>
<dbReference type="EMBL" id="CP151504">
    <property type="protein sequence ID" value="WZN61507.1"/>
    <property type="molecule type" value="Genomic_DNA"/>
</dbReference>
<dbReference type="InterPro" id="IPR036633">
    <property type="entry name" value="Prn/Lys/Arg_de-COase_C_sf"/>
</dbReference>
<dbReference type="SUPFAM" id="SSF55904">
    <property type="entry name" value="Ornithine decarboxylase C-terminal domain"/>
    <property type="match status" value="1"/>
</dbReference>
<feature type="domain" description="Orn/Lys/Arg decarboxylases family 1 pyridoxal-P attachment site" evidence="7">
    <location>
        <begin position="237"/>
        <end position="251"/>
    </location>
</feature>
<gene>
    <name evidence="8" type="ORF">HKI87_04g30420</name>
</gene>
<organism evidence="8 9">
    <name type="scientific">Chloropicon roscoffensis</name>
    <dbReference type="NCBI Taxonomy" id="1461544"/>
    <lineage>
        <taxon>Eukaryota</taxon>
        <taxon>Viridiplantae</taxon>
        <taxon>Chlorophyta</taxon>
        <taxon>Chloropicophyceae</taxon>
        <taxon>Chloropicales</taxon>
        <taxon>Chloropicaceae</taxon>
        <taxon>Chloropicon</taxon>
    </lineage>
</organism>
<comment type="similarity">
    <text evidence="2">Belongs to the Orn/Lys/Arg decarboxylase class-I family.</text>
</comment>
<dbReference type="InterPro" id="IPR015424">
    <property type="entry name" value="PyrdxlP-dep_Trfase"/>
</dbReference>
<evidence type="ECO:0000256" key="6">
    <source>
        <dbReference type="SAM" id="MobiDB-lite"/>
    </source>
</evidence>
<dbReference type="InterPro" id="IPR052357">
    <property type="entry name" value="Orn_Lys_Arg_decarboxylase-I"/>
</dbReference>
<evidence type="ECO:0000256" key="3">
    <source>
        <dbReference type="ARBA" id="ARBA00022793"/>
    </source>
</evidence>
<dbReference type="InterPro" id="IPR008286">
    <property type="entry name" value="Prn/Lys/Arg_de-COase_C"/>
</dbReference>
<dbReference type="InterPro" id="IPR015421">
    <property type="entry name" value="PyrdxlP-dep_Trfase_major"/>
</dbReference>
<proteinExistence type="inferred from homology"/>
<feature type="compositionally biased region" description="Basic and acidic residues" evidence="6">
    <location>
        <begin position="292"/>
        <end position="306"/>
    </location>
</feature>
<dbReference type="Pfam" id="PF01276">
    <property type="entry name" value="OKR_DC_1"/>
    <property type="match status" value="1"/>
</dbReference>
<evidence type="ECO:0000256" key="1">
    <source>
        <dbReference type="ARBA" id="ARBA00001933"/>
    </source>
</evidence>
<dbReference type="Gene3D" id="3.90.100.10">
    <property type="entry name" value="Orn/Lys/Arg decarboxylase, C-terminal domain"/>
    <property type="match status" value="1"/>
</dbReference>
<keyword evidence="9" id="KW-1185">Reference proteome</keyword>
<dbReference type="SUPFAM" id="SSF53383">
    <property type="entry name" value="PLP-dependent transferases"/>
    <property type="match status" value="1"/>
</dbReference>
<evidence type="ECO:0000256" key="4">
    <source>
        <dbReference type="ARBA" id="ARBA00022898"/>
    </source>
</evidence>
<sequence>MRPVAAGELGEARACRPDARTPLASGVRERGLRQHEVPFHMPGHSRGRSVHHTLQELSKGALSFDTTELEGLDYLAYPSGIIAEAQELASEAFGADRSWFLVNGTTVGIHAAVMSAVREPGDAVVISRDCHQSAFSAMILADAVPVWAEPEYDDDFGFASASATNLCEALAGCSRAPAAVLAVSPNYYGVCAGVRELASCCHSRGIPLLVDEAHGSHFAFHRGFPPTSLSQGADLVVQSTHKTLSAMTQASMLHVSGPRVCSDRVTRSLQILQSSSPSYVLMSSLDAARAHASEASDYHHDGEGDRPAGAGEQTFSRTIYASLEAKDEISRVPGLRVLRGEGVDPLRLTVGVSGLGQTGFEVSRQLEEEYGVVPELATQASVVFIVTLGTASADLKLLVRALREVAGQSDGPGRGPPWSQPSGLVLPSCGTQAMSPRQAFFAGHARVETSTAVGRVAAEIVCPYPPGIPILYPGEKISEEALEFLRAFKREGGYVSGCSDATLDTLLVVE</sequence>
<keyword evidence="3" id="KW-0210">Decarboxylase</keyword>
<comment type="cofactor">
    <cofactor evidence="1">
        <name>pyridoxal 5'-phosphate</name>
        <dbReference type="ChEBI" id="CHEBI:597326"/>
    </cofactor>
</comment>
<evidence type="ECO:0000313" key="9">
    <source>
        <dbReference type="Proteomes" id="UP001472866"/>
    </source>
</evidence>
<evidence type="ECO:0000256" key="2">
    <source>
        <dbReference type="ARBA" id="ARBA00010671"/>
    </source>
</evidence>
<dbReference type="Pfam" id="PF03711">
    <property type="entry name" value="OKR_DC_1_C"/>
    <property type="match status" value="1"/>
</dbReference>
<evidence type="ECO:0000259" key="7">
    <source>
        <dbReference type="PROSITE" id="PS00703"/>
    </source>
</evidence>
<dbReference type="InterPro" id="IPR000310">
    <property type="entry name" value="Orn/Lys/Arg_deCO2ase_major_dom"/>
</dbReference>
<keyword evidence="5" id="KW-0456">Lyase</keyword>
<dbReference type="Proteomes" id="UP001472866">
    <property type="component" value="Chromosome 04"/>
</dbReference>
<evidence type="ECO:0000313" key="8">
    <source>
        <dbReference type="EMBL" id="WZN61507.1"/>
    </source>
</evidence>
<protein>
    <submittedName>
        <fullName evidence="8">Arginine decarboxylase</fullName>
    </submittedName>
</protein>
<reference evidence="8 9" key="1">
    <citation type="submission" date="2024-03" db="EMBL/GenBank/DDBJ databases">
        <title>Complete genome sequence of the green alga Chloropicon roscoffensis RCC1871.</title>
        <authorList>
            <person name="Lemieux C."/>
            <person name="Pombert J.-F."/>
            <person name="Otis C."/>
            <person name="Turmel M."/>
        </authorList>
    </citation>
    <scope>NUCLEOTIDE SEQUENCE [LARGE SCALE GENOMIC DNA]</scope>
    <source>
        <strain evidence="8 9">RCC1871</strain>
    </source>
</reference>
<dbReference type="AlphaFoldDB" id="A0AAX4P548"/>
<accession>A0AAX4P548</accession>
<dbReference type="PROSITE" id="PS00703">
    <property type="entry name" value="OKR_DC_1"/>
    <property type="match status" value="1"/>
</dbReference>
<dbReference type="GO" id="GO:0016831">
    <property type="term" value="F:carboxy-lyase activity"/>
    <property type="evidence" value="ECO:0007669"/>
    <property type="project" value="UniProtKB-KW"/>
</dbReference>
<evidence type="ECO:0000256" key="5">
    <source>
        <dbReference type="ARBA" id="ARBA00023239"/>
    </source>
</evidence>
<name>A0AAX4P548_9CHLO</name>